<dbReference type="GO" id="GO:0031177">
    <property type="term" value="F:phosphopantetheine binding"/>
    <property type="evidence" value="ECO:0007669"/>
    <property type="project" value="InterPro"/>
</dbReference>
<feature type="domain" description="Carrier" evidence="5">
    <location>
        <begin position="3599"/>
        <end position="3674"/>
    </location>
</feature>
<dbReference type="CDD" id="cd19543">
    <property type="entry name" value="DCL_NRPS"/>
    <property type="match status" value="1"/>
</dbReference>
<feature type="domain" description="Carrier" evidence="5">
    <location>
        <begin position="2539"/>
        <end position="2614"/>
    </location>
</feature>
<dbReference type="PROSITE" id="PS00455">
    <property type="entry name" value="AMP_BINDING"/>
    <property type="match status" value="3"/>
</dbReference>
<comment type="cofactor">
    <cofactor evidence="1">
        <name>pantetheine 4'-phosphate</name>
        <dbReference type="ChEBI" id="CHEBI:47942"/>
    </cofactor>
</comment>
<dbReference type="CDD" id="cd19531">
    <property type="entry name" value="LCL_NRPS-like"/>
    <property type="match status" value="2"/>
</dbReference>
<dbReference type="PANTHER" id="PTHR45398:SF1">
    <property type="entry name" value="ENZYME, PUTATIVE (JCVI)-RELATED"/>
    <property type="match status" value="1"/>
</dbReference>
<evidence type="ECO:0000256" key="4">
    <source>
        <dbReference type="ARBA" id="ARBA00022553"/>
    </source>
</evidence>
<dbReference type="InterPro" id="IPR025110">
    <property type="entry name" value="AMP-bd_C"/>
</dbReference>
<comment type="similarity">
    <text evidence="2">Belongs to the ATP-dependent AMP-binding enzyme family.</text>
</comment>
<dbReference type="GO" id="GO:0044550">
    <property type="term" value="P:secondary metabolite biosynthetic process"/>
    <property type="evidence" value="ECO:0007669"/>
    <property type="project" value="UniProtKB-ARBA"/>
</dbReference>
<sequence>MNAQDALRLAHRFIELPVEKRRLFLEGLRKESVDFNLFPIPAGVEVAERERLSYAQRRMWFLWQLDTQGAAYNLPGAVRLHGALDVDALERAFAALVGRHETLRSTFYLVDGVPLQRIHESVTVAVAHEDLTLLPAAAREARARQSAEEQALQPFDLEHGPLLRLKLVKLAADEHLLLVTLHHIVSDGWSMNVLIDEFSRLYRAFSAGETPAMAALPIQYRDYALWQRQWLEAGEQERQLDYWKAHLGSEHSLLELPADHPRPASPSYKGVRLEFVIEPELAEQLRGLARQQGVTLFMLLLASYQVLLARYSGQREIRVGVPIANRNRAETEGLIGFFVNTQVLRSEVDGQLPFATLLQQVKQAALGAQAHQELPFEQLVEALGVERNLSHNPLFQALYNHQPFVADVTALDSLGGLKLSRQEWEGRTTQFDLALDTLEKSGRLEAALTYATDLFERATAERMVRHWLNLLRGIVANPELAVGELPLLDAEELRQQLQGWNATARDYGCETVHRLFEAQVASQPDAPALAFGTEHLSYAQLNARANRLAHKLRSLGVGPESLVGVACERSVELVVGLLAVLKAGGAYVPFDPEYPRDRLAYLFDDSAIRLLLTQSHLLGELPLPEGVTSLCLDQDSDALEAFSGANPEVPLAPNNLAYVIYTSGSTGKPKGAGNTHGALHNRLAWMQEAYALDAGDSVLQKTPFSFDVSVWEFFWPLMVGARLAVAAPGDHRDPSRLLALIEAHRVTTLHFVPSMLQAFVSQLALEEQGARQCASLKRIVCSGEALPAELQGQVFAELPGVGLFNLYGPTEAAIDVTHWTCREEGRDSVPIGQPIANLATHILDARLNPVPVGVAGELYLAGAGLARGYHRRAGLSAERFVANPFAPGERMYRTGDLARYRTDGVIEYLGRIDHQVKIRGFRIELGEIEARLQSHAGVREAVVVAVDGASGKQLVAYLVAAEAGAEEGALRESIKAHLGATLPDYMVPAQFVLLTAMPLSPNGKLDRKALPKPDQQQLRQEYQAPRSAVEQQLASIWQDVLKVERVGLTDNFFELGGDSIVSIQVVSRARQAGIRFTPRDLFQHQTVQSLAAVAECSEASSIDQGPVVGAAPLTPVQQWFFELPMTERGHWNQSLLLAPRQPLDPVLLESALQQLVRQHDALRLRFTEAGGAWRQTHAEGPQTLLWQGQAAGAELAAFCEKVQRSLDLAEGPLLRAALIDHDGGQRLLLVIHHLVVDGVSWRVLLEDLQAVYRQLQAGETLRLPAKTSSYQTWARRLEEHARSAPLQAELAWWQVALSGAAAELPRDNPEGGLQNRHGDKLGICLDAERTRQLLKEAPAAYRTQVNDLLLTALARVLCRWSGDESVLVQLEGHGREELFDDVDLTRTVGWFTSLFPVRLTPAFDLAGSLKAVKEQLRAVPGKGLGFGLLRHLGDAAARAALAALPQPRVTFNYLGQFDAQFDEAALFVPAGEGGGKAQADDAPLANWLSVEGQVYGGELSLQFGYSGEMYRRETIEALAEAYRAELDALIAHCLETDAGGFTPSDFPLARLTQAQLDALPVPAFDVEDIYPLSPMQEGLLVHTLLEPHSGIYFMQDRYIIDSEIDLPRFTAAWRDVARRHDALRASFSLDDDGQMLQIIHRDAAPEVDFRDWSERPETEHEAALQALLADDRAQGFDLLNKPPFALRLIRRGAGQYWFILSNHHILIDAWCRSLLLQDFFALYSGSHALAPAARYRDFIAWLQEQGERAALEAWSLELAGFEQPTPLPYDRPVRRQGGFSVIGDRYADLEASQGRALRELAQRYQLTVNTLTQAAWALVLQRYSGLNEVLFGVTVAGRPVSRPEMQDTVGLFINSIPLRMRLPQPGEKVSVRQWLQALFEHNLALREHEHLPLVKIQACSALEKGQQIFDSLFVYENAPVESAVESGAKEISAKSDSARTHTNYPLTVVVYPGDALGLHLSYDQRYFDEATIDRLLGDFKRLLLAIGEGFNGDFADLPLVAEDERRALLEAGNRTERAYPLEQGYVRLFEAQVAAQPSTVVATCLDQAWTYRQLDQQANRIAHGLIAAGVAIDQPVALLAERSLELLGMMVGTFKAGAGYLPLDPQLPEQRLLNLLELGRVPALLASTGCRAQAQALIARLPQGCRPALLLWDEVQSAGLSDTQPGIHTGPQHLAYVIYTSGSTGTPKGVMIEQAGMLNNQLSKVPYLALGEADVIAQTASQSFDISVWQFLTAPLFGACVDIVPNVIAHDPAALLAHVRQRGITVLESVPSLIQGLLDEPAGSLGTLRWMLPTGEAMPPELARRWLQRYPAIGLVNAYGPAECSDDVALFQVDAASAESAFLPIGSATDNNRLYVLDERLQPVPTGVVGELYVAGTGVGRGYLGDAQRTAAVFIPDPFGEPGARLYRTGDLARRRPDGLLEYVGRIDSQVKIRGFRIELGEIESRLRDHDDVREAVVLVQESPTGKALVAYVVPDIEAEDAAALRERLKNALKAQLPEYMVPLQWLLLERLPLNANGKVDRKALPRFEASDWQGDFQAPSEGLEARLAAIWAEVLKVERVGRGDNFFELGGHSLLVTQVISRVRQQLAIELPLASLFEAAELSAFAARVAQAGTSGQPQLKAQPVDAPALLSFAQQRQWILWQLDPQSAAYNIPAALRLSGRLDRAALLASFAALQQRHDTLRTTFIQDGIEARPVLHASLPLQFSELSLEVPSQAQIDALVEEEMRQPFDLRNGPLLRVLLLKVAAFEHVLVLTVHHIAADGWSMQLMVEEFAQLYQARVEGRDAQLAALPVRYADYARWQRDWLGAGEGERQLDWWKARLGSHQPLLELPSELSRPARRSERGARLELSLAPELVTGLRRLAQERQVTLFMLLLASFQALLHRMSGQDDIRVGVPNAGRSRLETEGLIGFFINTQVLRAEVDGQQPFSALLQQVKQAALGAQAHQELPFEQLVEALQPERSLNHSPLFQVLYNHQKQLGASVERELSGLKVQRLDWRQHSAQFDLALDTEEQGDTLHASLTYASDLYDAASIQRLAGHWQHLLHAVVSDPQCRVGELPLMPAAERDGLLQQWNPGFQAQPASPALHQLFEAQAARQPQAIALRCTEQSLSYSELNAQANRLAHKLRELGVGPEVRVGIATERALPLVVGLLAILKAGGAYVPLDPEYPAERLAYMVEDSGIGLVLTQSRLKTGLPLGTGVQALCLDQLDLAGYSDANPHNRTVPDNLAYVIYTSGSTGKPKGALLSHGNVTRLLGATAEEFRFGADDVWTLFHSYAFDFSVWELFGALCTGGRLVLVPYFVSRSPEAFHQLLADERVTVLNQTPTAFRQLLPLACGSSRELALRVVIFGGEALELASLKPWFERFGDQQPTLVNMYGITETTVHVTYRPIRLADLAGPAQSPIGRPIRDLAWYLLDANLNPVPVGASGELYIAGAGLARGYHQRAALTAERFVPSPFARGERLYRSGDLARQRADGGIDYLGRKDQQVKIRGFRIELGEIEARLLEQSGVRQAALAVQQGAAGAQLCAYVVPEAPPADPLAWREALRNALKAGLPDYMVPAHLLLLDQLPLTGNGKLDRKALPPPEADAWQRPYEAPQGELEERFASIWAEVLEVERVGRGDNFFDLGGHSLLAAQASARVELELGLELPLRALFEAADLAAYAALAGAQAPADNDARLDALESLLDEMETL</sequence>
<dbReference type="CDD" id="cd17646">
    <property type="entry name" value="A_NRPS_AB3403-like"/>
    <property type="match status" value="1"/>
</dbReference>
<dbReference type="FunFam" id="3.40.50.12780:FF:000012">
    <property type="entry name" value="Non-ribosomal peptide synthetase"/>
    <property type="match status" value="2"/>
</dbReference>
<dbReference type="InterPro" id="IPR020806">
    <property type="entry name" value="PKS_PP-bd"/>
</dbReference>
<dbReference type="HOGENOM" id="CLU_223631_0_0_6"/>
<feature type="domain" description="Carrier" evidence="5">
    <location>
        <begin position="1024"/>
        <end position="1098"/>
    </location>
</feature>
<dbReference type="InterPro" id="IPR036736">
    <property type="entry name" value="ACP-like_sf"/>
</dbReference>
<dbReference type="Pfam" id="PF13193">
    <property type="entry name" value="AMP-binding_C"/>
    <property type="match status" value="3"/>
</dbReference>
<dbReference type="Gene3D" id="2.30.38.10">
    <property type="entry name" value="Luciferase, Domain 3"/>
    <property type="match status" value="3"/>
</dbReference>
<dbReference type="FunFam" id="3.30.559.10:FF:000012">
    <property type="entry name" value="Non-ribosomal peptide synthetase"/>
    <property type="match status" value="2"/>
</dbReference>
<dbReference type="Gene3D" id="3.30.559.10">
    <property type="entry name" value="Chloramphenicol acetyltransferase-like domain"/>
    <property type="match status" value="4"/>
</dbReference>
<dbReference type="RefSeq" id="WP_016492207.1">
    <property type="nucleotide sequence ID" value="NC_021499.1"/>
</dbReference>
<dbReference type="InterPro" id="IPR010071">
    <property type="entry name" value="AA_adenyl_dom"/>
</dbReference>
<evidence type="ECO:0000256" key="2">
    <source>
        <dbReference type="ARBA" id="ARBA00006432"/>
    </source>
</evidence>
<dbReference type="FunFam" id="3.30.300.30:FF:000010">
    <property type="entry name" value="Enterobactin synthetase component F"/>
    <property type="match status" value="3"/>
</dbReference>
<dbReference type="InterPro" id="IPR010060">
    <property type="entry name" value="NRPS_synth"/>
</dbReference>
<protein>
    <submittedName>
        <fullName evidence="6">Pyoverdine synthetase</fullName>
    </submittedName>
</protein>
<dbReference type="EMBL" id="AP013068">
    <property type="protein sequence ID" value="BAN48011.1"/>
    <property type="molecule type" value="Genomic_DNA"/>
</dbReference>
<dbReference type="Proteomes" id="UP000015503">
    <property type="component" value="Chromosome"/>
</dbReference>
<dbReference type="OrthoDB" id="9757559at2"/>
<dbReference type="FunFam" id="2.30.38.10:FF:000001">
    <property type="entry name" value="Non-ribosomal peptide synthetase PvdI"/>
    <property type="match status" value="3"/>
</dbReference>
<evidence type="ECO:0000256" key="1">
    <source>
        <dbReference type="ARBA" id="ARBA00001957"/>
    </source>
</evidence>
<dbReference type="NCBIfam" id="TIGR01733">
    <property type="entry name" value="AA-adenyl-dom"/>
    <property type="match status" value="3"/>
</dbReference>
<organism evidence="6 7">
    <name type="scientific">Metapseudomonas resinovorans NBRC 106553</name>
    <dbReference type="NCBI Taxonomy" id="1245471"/>
    <lineage>
        <taxon>Bacteria</taxon>
        <taxon>Pseudomonadati</taxon>
        <taxon>Pseudomonadota</taxon>
        <taxon>Gammaproteobacteria</taxon>
        <taxon>Pseudomonadales</taxon>
        <taxon>Pseudomonadaceae</taxon>
        <taxon>Metapseudomonas</taxon>
    </lineage>
</organism>
<name>S6AUM6_METRE</name>
<dbReference type="FunFam" id="1.10.1200.10:FF:000005">
    <property type="entry name" value="Nonribosomal peptide synthetase 1"/>
    <property type="match status" value="3"/>
</dbReference>
<keyword evidence="3" id="KW-0596">Phosphopantetheine</keyword>
<evidence type="ECO:0000259" key="5">
    <source>
        <dbReference type="PROSITE" id="PS50075"/>
    </source>
</evidence>
<dbReference type="PATRIC" id="fig|1245471.3.peg.2300"/>
<dbReference type="GO" id="GO:0003824">
    <property type="term" value="F:catalytic activity"/>
    <property type="evidence" value="ECO:0007669"/>
    <property type="project" value="InterPro"/>
</dbReference>
<dbReference type="CDD" id="cd17643">
    <property type="entry name" value="A_NRPS_Cytc1-like"/>
    <property type="match status" value="1"/>
</dbReference>
<dbReference type="FunFam" id="3.40.50.980:FF:000002">
    <property type="entry name" value="Enterobactin synthetase component F"/>
    <property type="match status" value="2"/>
</dbReference>
<dbReference type="SUPFAM" id="SSF56801">
    <property type="entry name" value="Acetyl-CoA synthetase-like"/>
    <property type="match status" value="3"/>
</dbReference>
<dbReference type="InterPro" id="IPR020845">
    <property type="entry name" value="AMP-binding_CS"/>
</dbReference>
<proteinExistence type="inferred from homology"/>
<dbReference type="KEGG" id="pre:PCA10_22790"/>
<dbReference type="PANTHER" id="PTHR45398">
    <property type="match status" value="1"/>
</dbReference>
<dbReference type="Pfam" id="PF00550">
    <property type="entry name" value="PP-binding"/>
    <property type="match status" value="3"/>
</dbReference>
<keyword evidence="7" id="KW-1185">Reference proteome</keyword>
<dbReference type="InterPro" id="IPR045851">
    <property type="entry name" value="AMP-bd_C_sf"/>
</dbReference>
<dbReference type="InterPro" id="IPR006162">
    <property type="entry name" value="Ppantetheine_attach_site"/>
</dbReference>
<dbReference type="GO" id="GO:0043041">
    <property type="term" value="P:amino acid activation for nonribosomal peptide biosynthetic process"/>
    <property type="evidence" value="ECO:0007669"/>
    <property type="project" value="UniProtKB-ARBA"/>
</dbReference>
<dbReference type="Gene3D" id="3.30.300.30">
    <property type="match status" value="3"/>
</dbReference>
<dbReference type="PROSITE" id="PS00012">
    <property type="entry name" value="PHOSPHOPANTETHEINE"/>
    <property type="match status" value="3"/>
</dbReference>
<dbReference type="Gene3D" id="3.30.559.30">
    <property type="entry name" value="Nonribosomal peptide synthetase, condensation domain"/>
    <property type="match status" value="4"/>
</dbReference>
<dbReference type="InterPro" id="IPR009081">
    <property type="entry name" value="PP-bd_ACP"/>
</dbReference>
<gene>
    <name evidence="6" type="ORF">PCA10_22790</name>
</gene>
<dbReference type="SUPFAM" id="SSF47336">
    <property type="entry name" value="ACP-like"/>
    <property type="match status" value="3"/>
</dbReference>
<dbReference type="InterPro" id="IPR001242">
    <property type="entry name" value="Condensation_dom"/>
</dbReference>
<dbReference type="FunFam" id="3.40.50.980:FF:000001">
    <property type="entry name" value="Non-ribosomal peptide synthetase"/>
    <property type="match status" value="3"/>
</dbReference>
<dbReference type="InterPro" id="IPR000873">
    <property type="entry name" value="AMP-dep_synth/lig_dom"/>
</dbReference>
<dbReference type="eggNOG" id="COG1020">
    <property type="taxonomic scope" value="Bacteria"/>
</dbReference>
<dbReference type="CDD" id="cd19534">
    <property type="entry name" value="E_NRPS"/>
    <property type="match status" value="1"/>
</dbReference>
<dbReference type="Gene3D" id="3.40.50.980">
    <property type="match status" value="6"/>
</dbReference>
<dbReference type="SMART" id="SM00823">
    <property type="entry name" value="PKS_PP"/>
    <property type="match status" value="3"/>
</dbReference>
<reference evidence="6 7" key="1">
    <citation type="journal article" date="2013" name="Genome Announc.">
        <title>Complete Genome Sequence of the Carbazole Degrader Pseudomonas resinovorans Strain CA10 (NBRC 106553).</title>
        <authorList>
            <person name="Shintani M."/>
            <person name="Hosoyama A."/>
            <person name="Ohji S."/>
            <person name="Tsuchikane K."/>
            <person name="Takarada H."/>
            <person name="Yamazoe A."/>
            <person name="Fujita N."/>
            <person name="Nojiri H."/>
        </authorList>
    </citation>
    <scope>NUCLEOTIDE SEQUENCE [LARGE SCALE GENOMIC DNA]</scope>
    <source>
        <strain evidence="6 7">NBRC 106553</strain>
    </source>
</reference>
<dbReference type="NCBIfam" id="NF004282">
    <property type="entry name" value="PRK05691.1"/>
    <property type="match status" value="4"/>
</dbReference>
<dbReference type="Gene3D" id="1.10.1200.10">
    <property type="entry name" value="ACP-like"/>
    <property type="match status" value="3"/>
</dbReference>
<dbReference type="NCBIfam" id="TIGR01720">
    <property type="entry name" value="NRPS-para261"/>
    <property type="match status" value="1"/>
</dbReference>
<accession>S6AUM6</accession>
<keyword evidence="4" id="KW-0597">Phosphoprotein</keyword>
<dbReference type="Pfam" id="PF00668">
    <property type="entry name" value="Condensation"/>
    <property type="match status" value="4"/>
</dbReference>
<dbReference type="CDD" id="cd05930">
    <property type="entry name" value="A_NRPS"/>
    <property type="match status" value="1"/>
</dbReference>
<dbReference type="InterPro" id="IPR023213">
    <property type="entry name" value="CAT-like_dom_sf"/>
</dbReference>
<dbReference type="STRING" id="1245471.PCA10_22790"/>
<evidence type="ECO:0000313" key="7">
    <source>
        <dbReference type="Proteomes" id="UP000015503"/>
    </source>
</evidence>
<evidence type="ECO:0000256" key="3">
    <source>
        <dbReference type="ARBA" id="ARBA00022450"/>
    </source>
</evidence>
<dbReference type="PROSITE" id="PS50075">
    <property type="entry name" value="CARRIER"/>
    <property type="match status" value="3"/>
</dbReference>
<dbReference type="NCBIfam" id="NF003417">
    <property type="entry name" value="PRK04813.1"/>
    <property type="match status" value="3"/>
</dbReference>
<evidence type="ECO:0000313" key="6">
    <source>
        <dbReference type="EMBL" id="BAN48011.1"/>
    </source>
</evidence>
<dbReference type="SUPFAM" id="SSF52777">
    <property type="entry name" value="CoA-dependent acyltransferases"/>
    <property type="match status" value="8"/>
</dbReference>
<dbReference type="Pfam" id="PF00501">
    <property type="entry name" value="AMP-binding"/>
    <property type="match status" value="3"/>
</dbReference>